<accession>A0AAD4LJI6</accession>
<name>A0AAD4LJI6_9AGAM</name>
<reference evidence="2" key="1">
    <citation type="submission" date="2022-01" db="EMBL/GenBank/DDBJ databases">
        <title>Comparative genomics reveals a dynamic genome evolution in the ectomycorrhizal milk-cap (Lactarius) mushrooms.</title>
        <authorList>
            <consortium name="DOE Joint Genome Institute"/>
            <person name="Lebreton A."/>
            <person name="Tang N."/>
            <person name="Kuo A."/>
            <person name="LaButti K."/>
            <person name="Drula E."/>
            <person name="Barry K."/>
            <person name="Clum A."/>
            <person name="Lipzen A."/>
            <person name="Mousain D."/>
            <person name="Ng V."/>
            <person name="Wang R."/>
            <person name="Wang X."/>
            <person name="Dai Y."/>
            <person name="Henrissat B."/>
            <person name="Grigoriev I.V."/>
            <person name="Guerin-Laguette A."/>
            <person name="Yu F."/>
            <person name="Martin F.M."/>
        </authorList>
    </citation>
    <scope>NUCLEOTIDE SEQUENCE</scope>
    <source>
        <strain evidence="2">QP</strain>
    </source>
</reference>
<feature type="region of interest" description="Disordered" evidence="1">
    <location>
        <begin position="261"/>
        <end position="280"/>
    </location>
</feature>
<sequence>MESRDGRDLLGNRPRKKLGEIGGPETWWVERQQALEHAGYMLRPRYRPDWTPSWAGTDKLPLNFEDGHRQLRRLCMDATRISDGKPVMLKRLLEKEGPHELQINKLFSAGPLASDPRNHCARLLDIIELPNDPPIMVHALLRSFYDPKFQTFGEFVTFVAQIWCGVLAREQRCSPVRCRFFLRSRTSSCLPLLTFFVCRDCTRQNIMLDPSNMYPESFHPVVTSRSKDFRRKANAYSRTWRPTRYLLIDFGHSRRYDLSKGPPLDEPLRGADKSAPEHQNGTLCDPFPTDVYYLGNMIRENYSQKYKGFAFMESLIADMTQEDPLQRPTMDKVTARFTELMKGLSTWKLRSRMVRKNEMWPVTAWRAVNHWSRTVRYVLANKAAIPEPS</sequence>
<dbReference type="Gene3D" id="1.10.510.10">
    <property type="entry name" value="Transferase(Phosphotransferase) domain 1"/>
    <property type="match status" value="1"/>
</dbReference>
<proteinExistence type="predicted"/>
<dbReference type="AlphaFoldDB" id="A0AAD4LJI6"/>
<dbReference type="EMBL" id="JAKELL010000035">
    <property type="protein sequence ID" value="KAH8989697.1"/>
    <property type="molecule type" value="Genomic_DNA"/>
</dbReference>
<dbReference type="SUPFAM" id="SSF56112">
    <property type="entry name" value="Protein kinase-like (PK-like)"/>
    <property type="match status" value="1"/>
</dbReference>
<evidence type="ECO:0000313" key="3">
    <source>
        <dbReference type="Proteomes" id="UP001201163"/>
    </source>
</evidence>
<evidence type="ECO:0000313" key="2">
    <source>
        <dbReference type="EMBL" id="KAH8989697.1"/>
    </source>
</evidence>
<comment type="caution">
    <text evidence="2">The sequence shown here is derived from an EMBL/GenBank/DDBJ whole genome shotgun (WGS) entry which is preliminary data.</text>
</comment>
<protein>
    <recommendedName>
        <fullName evidence="4">Protein kinase domain-containing protein</fullName>
    </recommendedName>
</protein>
<dbReference type="InterPro" id="IPR011009">
    <property type="entry name" value="Kinase-like_dom_sf"/>
</dbReference>
<gene>
    <name evidence="2" type="ORF">EDB92DRAFT_836759</name>
</gene>
<keyword evidence="3" id="KW-1185">Reference proteome</keyword>
<organism evidence="2 3">
    <name type="scientific">Lactarius akahatsu</name>
    <dbReference type="NCBI Taxonomy" id="416441"/>
    <lineage>
        <taxon>Eukaryota</taxon>
        <taxon>Fungi</taxon>
        <taxon>Dikarya</taxon>
        <taxon>Basidiomycota</taxon>
        <taxon>Agaricomycotina</taxon>
        <taxon>Agaricomycetes</taxon>
        <taxon>Russulales</taxon>
        <taxon>Russulaceae</taxon>
        <taxon>Lactarius</taxon>
    </lineage>
</organism>
<dbReference type="Proteomes" id="UP001201163">
    <property type="component" value="Unassembled WGS sequence"/>
</dbReference>
<evidence type="ECO:0008006" key="4">
    <source>
        <dbReference type="Google" id="ProtNLM"/>
    </source>
</evidence>
<feature type="compositionally biased region" description="Basic and acidic residues" evidence="1">
    <location>
        <begin position="266"/>
        <end position="276"/>
    </location>
</feature>
<evidence type="ECO:0000256" key="1">
    <source>
        <dbReference type="SAM" id="MobiDB-lite"/>
    </source>
</evidence>